<comment type="pathway">
    <text evidence="4">Porphyrin-containing compound metabolism; protoporphyrin-IX biosynthesis; 5-aminolevulinate from L-glutamyl-tRNA(Glu): step 1/2.</text>
</comment>
<accession>A0A9D2AG01</accession>
<feature type="active site" description="Nucleophile" evidence="4 5">
    <location>
        <position position="45"/>
    </location>
</feature>
<dbReference type="AlphaFoldDB" id="A0A9D2AG01"/>
<feature type="binding site" evidence="4 6">
    <location>
        <position position="106"/>
    </location>
    <ligand>
        <name>substrate</name>
    </ligand>
</feature>
<dbReference type="PANTHER" id="PTHR43013">
    <property type="entry name" value="GLUTAMYL-TRNA REDUCTASE"/>
    <property type="match status" value="1"/>
</dbReference>
<feature type="binding site" evidence="4">
    <location>
        <begin position="173"/>
        <end position="178"/>
    </location>
    <ligand>
        <name>NADP(+)</name>
        <dbReference type="ChEBI" id="CHEBI:58349"/>
    </ligand>
</feature>
<comment type="domain">
    <text evidence="4">Possesses an unusual extended V-shaped dimeric structure with each monomer consisting of three distinct domains arranged along a curved 'spinal' alpha-helix. The N-terminal catalytic domain specifically recognizes the glutamate moiety of the substrate. The second domain is the NADPH-binding domain, and the third C-terminal domain is responsible for dimerization.</text>
</comment>
<name>A0A9D2AG01_9FIRM</name>
<organism evidence="10 11">
    <name type="scientific">Candidatus Borkfalkia faecipullorum</name>
    <dbReference type="NCBI Taxonomy" id="2838510"/>
    <lineage>
        <taxon>Bacteria</taxon>
        <taxon>Bacillati</taxon>
        <taxon>Bacillota</taxon>
        <taxon>Clostridia</taxon>
        <taxon>Christensenellales</taxon>
        <taxon>Christensenellaceae</taxon>
        <taxon>Candidatus Borkfalkia</taxon>
    </lineage>
</organism>
<evidence type="ECO:0000256" key="7">
    <source>
        <dbReference type="PIRSR" id="PIRSR000445-4"/>
    </source>
</evidence>
<dbReference type="EC" id="1.2.1.70" evidence="4"/>
<dbReference type="GO" id="GO:0008883">
    <property type="term" value="F:glutamyl-tRNA reductase activity"/>
    <property type="evidence" value="ECO:0007669"/>
    <property type="project" value="UniProtKB-UniRule"/>
</dbReference>
<dbReference type="Gene3D" id="3.40.50.720">
    <property type="entry name" value="NAD(P)-binding Rossmann-like Domain"/>
    <property type="match status" value="1"/>
</dbReference>
<comment type="function">
    <text evidence="4">Catalyzes the NADPH-dependent reduction of glutamyl-tRNA(Glu) to glutamate 1-semialdehyde (GSA).</text>
</comment>
<dbReference type="GO" id="GO:0050661">
    <property type="term" value="F:NADP binding"/>
    <property type="evidence" value="ECO:0007669"/>
    <property type="project" value="InterPro"/>
</dbReference>
<feature type="binding site" evidence="4 6">
    <location>
        <begin position="100"/>
        <end position="102"/>
    </location>
    <ligand>
        <name>substrate</name>
    </ligand>
</feature>
<sequence>MNCLSLDFRRAEVTLREKFAFSQRVRAEICSAFSEYGGCVPIVTCNRTEVYFHCEQPEAEEILYHFSGVRTKKFAFYAGEFCLRHLFELAAGLCSMLVGEDEILGQVRTCYEYARSLGATNGLDAPFQAALACGKKVRTQTHISSMACSVATLAANKVFSFKKGKKNVLLVGASGKIGNSVLKNLLSSDEVTVIATTRSHEFSAQAEGGKAVPYEERYRYLDGADCVVSATSSPHVVFEKDRVRTALRARRERLFIDLAVPQDIDPQVDELPGCTVVGIDAFRTAAQENNIRKRNAAAQAEILVGELLSEYLADEAAREGAELLASLDEETRKSLYALRRQAPRAFTEQVRLLAEEKQ</sequence>
<dbReference type="InterPro" id="IPR036343">
    <property type="entry name" value="GluRdtase_N_sf"/>
</dbReference>
<dbReference type="PANTHER" id="PTHR43013:SF1">
    <property type="entry name" value="GLUTAMYL-TRNA REDUCTASE"/>
    <property type="match status" value="1"/>
</dbReference>
<evidence type="ECO:0000256" key="1">
    <source>
        <dbReference type="ARBA" id="ARBA00022857"/>
    </source>
</evidence>
<evidence type="ECO:0000259" key="8">
    <source>
        <dbReference type="Pfam" id="PF01488"/>
    </source>
</evidence>
<evidence type="ECO:0000256" key="3">
    <source>
        <dbReference type="ARBA" id="ARBA00023244"/>
    </source>
</evidence>
<evidence type="ECO:0000313" key="11">
    <source>
        <dbReference type="Proteomes" id="UP000824204"/>
    </source>
</evidence>
<keyword evidence="2 4" id="KW-0560">Oxidoreductase</keyword>
<evidence type="ECO:0000256" key="2">
    <source>
        <dbReference type="ARBA" id="ARBA00023002"/>
    </source>
</evidence>
<dbReference type="Gene3D" id="3.30.460.30">
    <property type="entry name" value="Glutamyl-tRNA reductase, N-terminal domain"/>
    <property type="match status" value="1"/>
</dbReference>
<dbReference type="Pfam" id="PF05201">
    <property type="entry name" value="GlutR_N"/>
    <property type="match status" value="1"/>
</dbReference>
<keyword evidence="1 4" id="KW-0521">NADP</keyword>
<dbReference type="InterPro" id="IPR000343">
    <property type="entry name" value="4pyrrol_synth_GluRdtase"/>
</dbReference>
<evidence type="ECO:0000313" key="10">
    <source>
        <dbReference type="EMBL" id="HIX07392.1"/>
    </source>
</evidence>
<feature type="site" description="Important for activity" evidence="4 7">
    <location>
        <position position="85"/>
    </location>
</feature>
<gene>
    <name evidence="4" type="primary">hemA</name>
    <name evidence="10" type="ORF">H9741_02860</name>
</gene>
<comment type="subunit">
    <text evidence="4">Homodimer.</text>
</comment>
<feature type="binding site" evidence="4 6">
    <location>
        <position position="95"/>
    </location>
    <ligand>
        <name>substrate</name>
    </ligand>
</feature>
<dbReference type="Proteomes" id="UP000824204">
    <property type="component" value="Unassembled WGS sequence"/>
</dbReference>
<proteinExistence type="inferred from homology"/>
<dbReference type="SUPFAM" id="SSF51735">
    <property type="entry name" value="NAD(P)-binding Rossmann-fold domains"/>
    <property type="match status" value="1"/>
</dbReference>
<evidence type="ECO:0000259" key="9">
    <source>
        <dbReference type="Pfam" id="PF05201"/>
    </source>
</evidence>
<dbReference type="GO" id="GO:0019353">
    <property type="term" value="P:protoporphyrinogen IX biosynthetic process from glutamate"/>
    <property type="evidence" value="ECO:0007669"/>
    <property type="project" value="TreeGrafter"/>
</dbReference>
<dbReference type="Pfam" id="PF01488">
    <property type="entry name" value="Shikimate_DH"/>
    <property type="match status" value="1"/>
</dbReference>
<dbReference type="EMBL" id="DXFX01000037">
    <property type="protein sequence ID" value="HIX07392.1"/>
    <property type="molecule type" value="Genomic_DNA"/>
</dbReference>
<evidence type="ECO:0000256" key="4">
    <source>
        <dbReference type="HAMAP-Rule" id="MF_00087"/>
    </source>
</evidence>
<comment type="similarity">
    <text evidence="4">Belongs to the glutamyl-tRNA reductase family.</text>
</comment>
<protein>
    <recommendedName>
        <fullName evidence="4">Glutamyl-tRNA reductase</fullName>
        <shortName evidence="4">GluTR</shortName>
        <ecNumber evidence="4">1.2.1.70</ecNumber>
    </recommendedName>
</protein>
<comment type="catalytic activity">
    <reaction evidence="4">
        <text>(S)-4-amino-5-oxopentanoate + tRNA(Glu) + NADP(+) = L-glutamyl-tRNA(Glu) + NADPH + H(+)</text>
        <dbReference type="Rhea" id="RHEA:12344"/>
        <dbReference type="Rhea" id="RHEA-COMP:9663"/>
        <dbReference type="Rhea" id="RHEA-COMP:9680"/>
        <dbReference type="ChEBI" id="CHEBI:15378"/>
        <dbReference type="ChEBI" id="CHEBI:57501"/>
        <dbReference type="ChEBI" id="CHEBI:57783"/>
        <dbReference type="ChEBI" id="CHEBI:58349"/>
        <dbReference type="ChEBI" id="CHEBI:78442"/>
        <dbReference type="ChEBI" id="CHEBI:78520"/>
        <dbReference type="EC" id="1.2.1.70"/>
    </reaction>
</comment>
<keyword evidence="3 4" id="KW-0627">Porphyrin biosynthesis</keyword>
<comment type="caution">
    <text evidence="10">The sequence shown here is derived from an EMBL/GenBank/DDBJ whole genome shotgun (WGS) entry which is preliminary data.</text>
</comment>
<dbReference type="InterPro" id="IPR015895">
    <property type="entry name" value="4pyrrol_synth_GluRdtase_N"/>
</dbReference>
<dbReference type="HAMAP" id="MF_00087">
    <property type="entry name" value="Glu_tRNA_reductase"/>
    <property type="match status" value="1"/>
</dbReference>
<feature type="domain" description="Glutamyl-tRNA reductase N-terminal" evidence="9">
    <location>
        <begin position="5"/>
        <end position="141"/>
    </location>
</feature>
<dbReference type="InterPro" id="IPR006151">
    <property type="entry name" value="Shikm_DH/Glu-tRNA_Rdtase"/>
</dbReference>
<dbReference type="PIRSF" id="PIRSF000445">
    <property type="entry name" value="4pyrrol_synth_GluRdtase"/>
    <property type="match status" value="1"/>
</dbReference>
<evidence type="ECO:0000256" key="6">
    <source>
        <dbReference type="PIRSR" id="PIRSR000445-2"/>
    </source>
</evidence>
<feature type="domain" description="Quinate/shikimate 5-dehydrogenase/glutamyl-tRNA reductase" evidence="8">
    <location>
        <begin position="155"/>
        <end position="283"/>
    </location>
</feature>
<comment type="miscellaneous">
    <text evidence="4">During catalysis, the active site Cys acts as a nucleophile attacking the alpha-carbonyl group of tRNA-bound glutamate with the formation of a thioester intermediate between enzyme and glutamate, and the concomitant release of tRNA(Glu). The thioester intermediate is finally reduced by direct hydride transfer from NADPH, to form the product GSA.</text>
</comment>
<reference evidence="10" key="2">
    <citation type="submission" date="2021-04" db="EMBL/GenBank/DDBJ databases">
        <authorList>
            <person name="Gilroy R."/>
        </authorList>
    </citation>
    <scope>NUCLEOTIDE SEQUENCE</scope>
    <source>
        <strain evidence="10">811</strain>
    </source>
</reference>
<dbReference type="InterPro" id="IPR036291">
    <property type="entry name" value="NAD(P)-bd_dom_sf"/>
</dbReference>
<feature type="binding site" evidence="4 6">
    <location>
        <begin position="44"/>
        <end position="47"/>
    </location>
    <ligand>
        <name>substrate</name>
    </ligand>
</feature>
<reference evidence="10" key="1">
    <citation type="journal article" date="2021" name="PeerJ">
        <title>Extensive microbial diversity within the chicken gut microbiome revealed by metagenomics and culture.</title>
        <authorList>
            <person name="Gilroy R."/>
            <person name="Ravi A."/>
            <person name="Getino M."/>
            <person name="Pursley I."/>
            <person name="Horton D.L."/>
            <person name="Alikhan N.F."/>
            <person name="Baker D."/>
            <person name="Gharbi K."/>
            <person name="Hall N."/>
            <person name="Watson M."/>
            <person name="Adriaenssens E.M."/>
            <person name="Foster-Nyarko E."/>
            <person name="Jarju S."/>
            <person name="Secka A."/>
            <person name="Antonio M."/>
            <person name="Oren A."/>
            <person name="Chaudhuri R.R."/>
            <person name="La Ragione R."/>
            <person name="Hildebrand F."/>
            <person name="Pallen M.J."/>
        </authorList>
    </citation>
    <scope>NUCLEOTIDE SEQUENCE</scope>
    <source>
        <strain evidence="10">811</strain>
    </source>
</reference>
<evidence type="ECO:0000256" key="5">
    <source>
        <dbReference type="PIRSR" id="PIRSR000445-1"/>
    </source>
</evidence>
<dbReference type="SUPFAM" id="SSF69742">
    <property type="entry name" value="Glutamyl tRNA-reductase catalytic, N-terminal domain"/>
    <property type="match status" value="1"/>
</dbReference>